<evidence type="ECO:0000256" key="4">
    <source>
        <dbReference type="SAM" id="MobiDB-lite"/>
    </source>
</evidence>
<dbReference type="Pfam" id="PF08241">
    <property type="entry name" value="Methyltransf_11"/>
    <property type="match status" value="1"/>
</dbReference>
<feature type="region of interest" description="Disordered" evidence="4">
    <location>
        <begin position="527"/>
        <end position="695"/>
    </location>
</feature>
<dbReference type="PANTHER" id="PTHR13069:SF37">
    <property type="entry name" value="FIRE DANCER"/>
    <property type="match status" value="1"/>
</dbReference>
<dbReference type="GO" id="GO:0005737">
    <property type="term" value="C:cytoplasm"/>
    <property type="evidence" value="ECO:0007669"/>
    <property type="project" value="TreeGrafter"/>
</dbReference>
<feature type="compositionally biased region" description="Polar residues" evidence="4">
    <location>
        <begin position="1249"/>
        <end position="1271"/>
    </location>
</feature>
<dbReference type="eggNOG" id="KOG1331">
    <property type="taxonomic scope" value="Eukaryota"/>
</dbReference>
<dbReference type="GO" id="GO:0106335">
    <property type="term" value="F:tRNA (5-carboxymethyluridine(34)-5-O)-methyltransferase activity"/>
    <property type="evidence" value="ECO:0007669"/>
    <property type="project" value="TreeGrafter"/>
</dbReference>
<feature type="domain" description="Methyltransferase type 11" evidence="5">
    <location>
        <begin position="63"/>
        <end position="152"/>
    </location>
</feature>
<dbReference type="GO" id="GO:0000049">
    <property type="term" value="F:tRNA binding"/>
    <property type="evidence" value="ECO:0007669"/>
    <property type="project" value="TreeGrafter"/>
</dbReference>
<feature type="compositionally biased region" description="Polar residues" evidence="4">
    <location>
        <begin position="620"/>
        <end position="647"/>
    </location>
</feature>
<feature type="region of interest" description="Disordered" evidence="4">
    <location>
        <begin position="180"/>
        <end position="239"/>
    </location>
</feature>
<keyword evidence="2 6" id="KW-0808">Transferase</keyword>
<dbReference type="GO" id="GO:0002098">
    <property type="term" value="P:tRNA wobble uridine modification"/>
    <property type="evidence" value="ECO:0007669"/>
    <property type="project" value="TreeGrafter"/>
</dbReference>
<dbReference type="InterPro" id="IPR029063">
    <property type="entry name" value="SAM-dependent_MTases_sf"/>
</dbReference>
<dbReference type="GO" id="GO:0008757">
    <property type="term" value="F:S-adenosylmethionine-dependent methyltransferase activity"/>
    <property type="evidence" value="ECO:0007669"/>
    <property type="project" value="InterPro"/>
</dbReference>
<dbReference type="STRING" id="136037.A0A067RIT8"/>
<feature type="compositionally biased region" description="Low complexity" evidence="4">
    <location>
        <begin position="180"/>
        <end position="193"/>
    </location>
</feature>
<feature type="region of interest" description="Disordered" evidence="4">
    <location>
        <begin position="1239"/>
        <end position="1335"/>
    </location>
</feature>
<dbReference type="GO" id="GO:0030488">
    <property type="term" value="P:tRNA methylation"/>
    <property type="evidence" value="ECO:0007669"/>
    <property type="project" value="TreeGrafter"/>
</dbReference>
<dbReference type="FunCoup" id="A0A067RIT8">
    <property type="interactions" value="35"/>
</dbReference>
<evidence type="ECO:0000313" key="7">
    <source>
        <dbReference type="Proteomes" id="UP000027135"/>
    </source>
</evidence>
<feature type="compositionally biased region" description="Polar residues" evidence="4">
    <location>
        <begin position="530"/>
        <end position="540"/>
    </location>
</feature>
<feature type="compositionally biased region" description="Basic and acidic residues" evidence="4">
    <location>
        <begin position="568"/>
        <end position="593"/>
    </location>
</feature>
<dbReference type="CDD" id="cd02440">
    <property type="entry name" value="AdoMet_MTases"/>
    <property type="match status" value="1"/>
</dbReference>
<dbReference type="PANTHER" id="PTHR13069">
    <property type="entry name" value="ALKYLATED DNA REPAIR PROTEIN ALKB HOMOLOG 8"/>
    <property type="match status" value="1"/>
</dbReference>
<dbReference type="OMA" id="NFQPPYH"/>
<keyword evidence="1 6" id="KW-0489">Methyltransferase</keyword>
<protein>
    <submittedName>
        <fullName evidence="6">Putative methyltransferase</fullName>
    </submittedName>
</protein>
<feature type="coiled-coil region" evidence="3">
    <location>
        <begin position="1060"/>
        <end position="1123"/>
    </location>
</feature>
<sequence>MSGAEEREARSVALEKAYVHEVYEQIADTQLPTGVSTDRQRGQPWPKVKQFLSELEPGSLVCDVGCGNGKYLNVNPSVFKIGVDRCKTLTETAREKEHEVLQCDNLSLPFRDESFDAVLSVAVVHHFATTERRVGALRELARVLRIGGRLIITVWAMKQRHRKFESQDVLVPWHRPQHLSTPSLELTSTTTTTSEDDGPPPYHAYTQTSDSDSCRSAGHKGRSVDPARSQSSSSLSSPNETCYSFVRRALQKLAGGKRGGSGHRPWFLDSWSSCTKEPSPPLRYDPEGFEDGEVDGEDIQDLPIELRRLEEDQHDPPQRRQTFACARRVTPHEVIFNHKSKSLSDILTVGQRTMVRSRSSVPSLGVGSEHSVAISVPVANANKPRLVKQKMSLCDKKVEEEGDFRDLVKALPEFKVSGYGITRRYGNVFKQSSMNEELMSAERLREKERVRQNIQKQASLNEELIYRRNRTLDSLRDTFFSTSTGKRFQLLKNGLTSKLKSSKTGIEKVAGTSFKNGFVRILQGWKGSDVTPNTRSSPTHTPSETVPPCTPPPDSKKPSNNFSGNGDESIKKETGRSGSERRHSREDGSDSSKDSSLQSDTSVDSEDSFASVIYVPKPDPTTTQTASPPKSPQATSPKVKQPTSPQIKVSPPVTSPRTPLIEETPLEEEADNEDQEQLPHEVESPAPESSKSERLSQIQELLRSRAFPVTSRIPGTVIIIQHWRVMKSQVLHERVTEKKELNLMFHVQSHFIWFERIPGVGATRSPFPLVRRSSAMVLGRPEPLARPLPRLLSLELFNPETDDMDSDSSGVSSPDSVSSVISVLTEEPPQTQQEVTGNNFEATKCNKKISGRQPLKSIQLFTDVPVEEHSLPTESLCSSSSLPPPTPDNTSTTTSPKAPEIIAEKLLLEVQEAVEEETGSSECLMTEEPTRVSPSSQSLLEAAADVASSLEDAVDAVIQSSPRARRRKLELLDNNPVSVLQNNCFSRSSNSSTWSLHNSDSNRKLYSDWNPNKPVSPIFDQRNKFSCSVGHSPGESWIERHHDEERKEETWDENCRQHLADFAEKLSEKLLEEIDQYQKQTSQKPPLHNETHNVLEHLDDPYLSRLNEELQDLTKLSKELQERNSYLANLNNSTTILEEIQPPSILIRDPLKITVTQNPLLETPVELNFNSVALDMCKNIEKEPKRDGALTISSESTDDLSSANEVVLAFNSCSRQTSDDTTEDLDTCVEVLEQTATSGSECSRRDKTASTLSLGPNSIELSDAVTGSSSDCSRDMRCADRTAQCDGRSSSEEAPPRRVAPKAETQEPPEILTKTQSCASSLSGSTSQESLPSDNGGGAITFHRYYHVFREGELDQLIERYVENLHIISSYYDHANWCVVAEKVHVWTI</sequence>
<dbReference type="EMBL" id="KK852444">
    <property type="protein sequence ID" value="KDR23776.1"/>
    <property type="molecule type" value="Genomic_DNA"/>
</dbReference>
<reference evidence="6 7" key="1">
    <citation type="journal article" date="2014" name="Nat. Commun.">
        <title>Molecular traces of alternative social organization in a termite genome.</title>
        <authorList>
            <person name="Terrapon N."/>
            <person name="Li C."/>
            <person name="Robertson H.M."/>
            <person name="Ji L."/>
            <person name="Meng X."/>
            <person name="Booth W."/>
            <person name="Chen Z."/>
            <person name="Childers C.P."/>
            <person name="Glastad K.M."/>
            <person name="Gokhale K."/>
            <person name="Gowin J."/>
            <person name="Gronenberg W."/>
            <person name="Hermansen R.A."/>
            <person name="Hu H."/>
            <person name="Hunt B.G."/>
            <person name="Huylmans A.K."/>
            <person name="Khalil S.M."/>
            <person name="Mitchell R.D."/>
            <person name="Munoz-Torres M.C."/>
            <person name="Mustard J.A."/>
            <person name="Pan H."/>
            <person name="Reese J.T."/>
            <person name="Scharf M.E."/>
            <person name="Sun F."/>
            <person name="Vogel H."/>
            <person name="Xiao J."/>
            <person name="Yang W."/>
            <person name="Yang Z."/>
            <person name="Yang Z."/>
            <person name="Zhou J."/>
            <person name="Zhu J."/>
            <person name="Brent C.S."/>
            <person name="Elsik C.G."/>
            <person name="Goodisman M.A."/>
            <person name="Liberles D.A."/>
            <person name="Roe R.M."/>
            <person name="Vargo E.L."/>
            <person name="Vilcinskas A."/>
            <person name="Wang J."/>
            <person name="Bornberg-Bauer E."/>
            <person name="Korb J."/>
            <person name="Zhang G."/>
            <person name="Liebig J."/>
        </authorList>
    </citation>
    <scope>NUCLEOTIDE SEQUENCE [LARGE SCALE GENOMIC DNA]</scope>
    <source>
        <tissue evidence="6">Whole organism</tissue>
    </source>
</reference>
<evidence type="ECO:0000256" key="2">
    <source>
        <dbReference type="ARBA" id="ARBA00022679"/>
    </source>
</evidence>
<feature type="compositionally biased region" description="Low complexity" evidence="4">
    <location>
        <begin position="1320"/>
        <end position="1333"/>
    </location>
</feature>
<evidence type="ECO:0000256" key="1">
    <source>
        <dbReference type="ARBA" id="ARBA00022603"/>
    </source>
</evidence>
<dbReference type="Proteomes" id="UP000027135">
    <property type="component" value="Unassembled WGS sequence"/>
</dbReference>
<proteinExistence type="predicted"/>
<feature type="compositionally biased region" description="Acidic residues" evidence="4">
    <location>
        <begin position="664"/>
        <end position="676"/>
    </location>
</feature>
<dbReference type="InterPro" id="IPR051422">
    <property type="entry name" value="AlkB_tRNA_MeTrf/Diox"/>
</dbReference>
<dbReference type="GO" id="GO:0005634">
    <property type="term" value="C:nucleus"/>
    <property type="evidence" value="ECO:0007669"/>
    <property type="project" value="TreeGrafter"/>
</dbReference>
<dbReference type="SUPFAM" id="SSF53335">
    <property type="entry name" value="S-adenosyl-L-methionine-dependent methyltransferases"/>
    <property type="match status" value="1"/>
</dbReference>
<organism evidence="6 7">
    <name type="scientific">Zootermopsis nevadensis</name>
    <name type="common">Dampwood termite</name>
    <dbReference type="NCBI Taxonomy" id="136037"/>
    <lineage>
        <taxon>Eukaryota</taxon>
        <taxon>Metazoa</taxon>
        <taxon>Ecdysozoa</taxon>
        <taxon>Arthropoda</taxon>
        <taxon>Hexapoda</taxon>
        <taxon>Insecta</taxon>
        <taxon>Pterygota</taxon>
        <taxon>Neoptera</taxon>
        <taxon>Polyneoptera</taxon>
        <taxon>Dictyoptera</taxon>
        <taxon>Blattodea</taxon>
        <taxon>Blattoidea</taxon>
        <taxon>Termitoidae</taxon>
        <taxon>Termopsidae</taxon>
        <taxon>Zootermopsis</taxon>
    </lineage>
</organism>
<feature type="region of interest" description="Disordered" evidence="4">
    <location>
        <begin position="871"/>
        <end position="896"/>
    </location>
</feature>
<accession>A0A067RIT8</accession>
<keyword evidence="7" id="KW-1185">Reference proteome</keyword>
<evidence type="ECO:0000256" key="3">
    <source>
        <dbReference type="SAM" id="Coils"/>
    </source>
</evidence>
<dbReference type="Gene3D" id="3.40.50.150">
    <property type="entry name" value="Vaccinia Virus protein VP39"/>
    <property type="match status" value="2"/>
</dbReference>
<evidence type="ECO:0000259" key="5">
    <source>
        <dbReference type="Pfam" id="PF08241"/>
    </source>
</evidence>
<dbReference type="FunFam" id="3.40.50.150:FF:000195">
    <property type="entry name" value="Methyltransferase domain containing protein"/>
    <property type="match status" value="1"/>
</dbReference>
<dbReference type="InterPro" id="IPR013216">
    <property type="entry name" value="Methyltransf_11"/>
</dbReference>
<keyword evidence="3" id="KW-0175">Coiled coil</keyword>
<feature type="compositionally biased region" description="Low complexity" evidence="4">
    <location>
        <begin position="872"/>
        <end position="881"/>
    </location>
</feature>
<dbReference type="InParanoid" id="A0A067RIT8"/>
<name>A0A067RIT8_ZOONE</name>
<gene>
    <name evidence="6" type="ORF">L798_11350</name>
</gene>
<evidence type="ECO:0000313" key="6">
    <source>
        <dbReference type="EMBL" id="KDR23776.1"/>
    </source>
</evidence>